<dbReference type="AlphaFoldDB" id="A0A9X1DBC6"/>
<comment type="caution">
    <text evidence="3">The sequence shown here is derived from an EMBL/GenBank/DDBJ whole genome shotgun (WGS) entry which is preliminary data.</text>
</comment>
<dbReference type="SUPFAM" id="SSF109604">
    <property type="entry name" value="HD-domain/PDEase-like"/>
    <property type="match status" value="1"/>
</dbReference>
<name>A0A9X1DBC6_9SPHN</name>
<dbReference type="CDD" id="cd00077">
    <property type="entry name" value="HDc"/>
    <property type="match status" value="1"/>
</dbReference>
<dbReference type="Pfam" id="PF13487">
    <property type="entry name" value="HD_5"/>
    <property type="match status" value="1"/>
</dbReference>
<evidence type="ECO:0000259" key="2">
    <source>
        <dbReference type="PROSITE" id="PS51832"/>
    </source>
</evidence>
<dbReference type="PANTHER" id="PTHR43155:SF2">
    <property type="entry name" value="CYCLIC DI-GMP PHOSPHODIESTERASE PA4108"/>
    <property type="match status" value="1"/>
</dbReference>
<proteinExistence type="predicted"/>
<feature type="region of interest" description="Disordered" evidence="1">
    <location>
        <begin position="63"/>
        <end position="83"/>
    </location>
</feature>
<sequence>MLKRIDVAEVQLGMFIHKLDGNWLKHPFWRTKFLLTDEQILADLRASDVDGVYIDVEKGEDVGARSGEPARRRPLISGDSGGSGISIVDRARLDRLHAQPISRPPMGNAVAFDPRSTTPLSVAREVGHAKAVVAKASRVLAGVFEQARLGKAISKGQVEPVIEDLFASIQRNPHAFNGLMRIRRENTSLYAHGLAVSALMIALGRQMGLPPDHVKEAGMAGLLMDVGMGHLPIDVSTILDDLSDAEREIVQTHTTLGYEFLNMGGELSEEVARVCLEHHERFDGSGYPNQLVGDEIGLFGRMAAICDVYDSMTSDRPHRPRIDPNAALAIMRGMEGQFDEDLLDQFIESVGVYPIGSVVRLTNGRLALVVDQNVDDYTRPRVWSFYDIGSRRVIKPEDLDLRLCKGRVEIVCSDDAAGFEIENFPAIREMVFNSACKALH</sequence>
<gene>
    <name evidence="3" type="ORF">KK488_08125</name>
</gene>
<dbReference type="InterPro" id="IPR021812">
    <property type="entry name" value="DUF3391"/>
</dbReference>
<evidence type="ECO:0000256" key="1">
    <source>
        <dbReference type="SAM" id="MobiDB-lite"/>
    </source>
</evidence>
<dbReference type="EMBL" id="JAHGAW010000005">
    <property type="protein sequence ID" value="MBT2186910.1"/>
    <property type="molecule type" value="Genomic_DNA"/>
</dbReference>
<keyword evidence="4" id="KW-1185">Reference proteome</keyword>
<dbReference type="InterPro" id="IPR003607">
    <property type="entry name" value="HD/PDEase_dom"/>
</dbReference>
<reference evidence="3" key="1">
    <citation type="submission" date="2021-05" db="EMBL/GenBank/DDBJ databases">
        <title>Genome of Sphingobium sp. strain.</title>
        <authorList>
            <person name="Fan R."/>
        </authorList>
    </citation>
    <scope>NUCLEOTIDE SEQUENCE</scope>
    <source>
        <strain evidence="3">H33</strain>
    </source>
</reference>
<dbReference type="Gene3D" id="1.10.3210.10">
    <property type="entry name" value="Hypothetical protein af1432"/>
    <property type="match status" value="1"/>
</dbReference>
<dbReference type="GO" id="GO:0008081">
    <property type="term" value="F:phosphoric diester hydrolase activity"/>
    <property type="evidence" value="ECO:0007669"/>
    <property type="project" value="UniProtKB-ARBA"/>
</dbReference>
<organism evidence="3 4">
    <name type="scientific">Sphingobium nicotianae</name>
    <dbReference type="NCBI Taxonomy" id="2782607"/>
    <lineage>
        <taxon>Bacteria</taxon>
        <taxon>Pseudomonadati</taxon>
        <taxon>Pseudomonadota</taxon>
        <taxon>Alphaproteobacteria</taxon>
        <taxon>Sphingomonadales</taxon>
        <taxon>Sphingomonadaceae</taxon>
        <taxon>Sphingobium</taxon>
    </lineage>
</organism>
<dbReference type="InterPro" id="IPR037522">
    <property type="entry name" value="HD_GYP_dom"/>
</dbReference>
<accession>A0A9X1DBC6</accession>
<dbReference type="Pfam" id="PF11871">
    <property type="entry name" value="DUF3391"/>
    <property type="match status" value="1"/>
</dbReference>
<evidence type="ECO:0000313" key="4">
    <source>
        <dbReference type="Proteomes" id="UP001138757"/>
    </source>
</evidence>
<evidence type="ECO:0000313" key="3">
    <source>
        <dbReference type="EMBL" id="MBT2186910.1"/>
    </source>
</evidence>
<feature type="domain" description="HD-GYP" evidence="2">
    <location>
        <begin position="165"/>
        <end position="362"/>
    </location>
</feature>
<dbReference type="Proteomes" id="UP001138757">
    <property type="component" value="Unassembled WGS sequence"/>
</dbReference>
<dbReference type="PROSITE" id="PS51832">
    <property type="entry name" value="HD_GYP"/>
    <property type="match status" value="1"/>
</dbReference>
<dbReference type="PANTHER" id="PTHR43155">
    <property type="entry name" value="CYCLIC DI-GMP PHOSPHODIESTERASE PA4108-RELATED"/>
    <property type="match status" value="1"/>
</dbReference>
<protein>
    <submittedName>
        <fullName evidence="3">HD-GYP domain-containing protein</fullName>
    </submittedName>
</protein>